<dbReference type="AlphaFoldDB" id="A0A0U1KVB5"/>
<feature type="active site" description="Nucleophile" evidence="1">
    <location>
        <position position="13"/>
    </location>
</feature>
<feature type="domain" description="Thioredoxin-like fold" evidence="3">
    <location>
        <begin position="1"/>
        <end position="75"/>
    </location>
</feature>
<name>A0A0U1KVB5_9FIRM</name>
<feature type="disulfide bond" description="Redox-active" evidence="2">
    <location>
        <begin position="10"/>
        <end position="13"/>
    </location>
</feature>
<gene>
    <name evidence="4" type="ORF">SpAn4DRAFT_1821</name>
</gene>
<dbReference type="PIRSF" id="PIRSF037031">
    <property type="entry name" value="Redox_disulphide_2"/>
    <property type="match status" value="1"/>
</dbReference>
<evidence type="ECO:0000313" key="4">
    <source>
        <dbReference type="EMBL" id="CQR70843.1"/>
    </source>
</evidence>
<dbReference type="Pfam" id="PF13192">
    <property type="entry name" value="Thioredoxin_3"/>
    <property type="match status" value="1"/>
</dbReference>
<keyword evidence="2" id="KW-1015">Disulfide bond</keyword>
<dbReference type="Proteomes" id="UP000049855">
    <property type="component" value="Unassembled WGS sequence"/>
</dbReference>
<organism evidence="4 5">
    <name type="scientific">Sporomusa ovata</name>
    <dbReference type="NCBI Taxonomy" id="2378"/>
    <lineage>
        <taxon>Bacteria</taxon>
        <taxon>Bacillati</taxon>
        <taxon>Bacillota</taxon>
        <taxon>Negativicutes</taxon>
        <taxon>Selenomonadales</taxon>
        <taxon>Sporomusaceae</taxon>
        <taxon>Sporomusa</taxon>
    </lineage>
</organism>
<dbReference type="InterPro" id="IPR012336">
    <property type="entry name" value="Thioredoxin-like_fold"/>
</dbReference>
<protein>
    <submittedName>
        <fullName evidence="4">Redox-active disulfide protein 2</fullName>
    </submittedName>
</protein>
<dbReference type="PANTHER" id="PTHR36450:SF1">
    <property type="entry name" value="THIOREDOXIN"/>
    <property type="match status" value="1"/>
</dbReference>
<accession>A0A0U1KVB5</accession>
<reference evidence="5" key="1">
    <citation type="submission" date="2015-03" db="EMBL/GenBank/DDBJ databases">
        <authorList>
            <person name="Nijsse Bart"/>
        </authorList>
    </citation>
    <scope>NUCLEOTIDE SEQUENCE [LARGE SCALE GENOMIC DNA]</scope>
</reference>
<dbReference type="PANTHER" id="PTHR36450">
    <property type="entry name" value="THIOREDOXIN"/>
    <property type="match status" value="1"/>
</dbReference>
<dbReference type="SUPFAM" id="SSF52833">
    <property type="entry name" value="Thioredoxin-like"/>
    <property type="match status" value="1"/>
</dbReference>
<evidence type="ECO:0000256" key="2">
    <source>
        <dbReference type="PIRSR" id="PIRSR037031-51"/>
    </source>
</evidence>
<dbReference type="Gene3D" id="3.40.30.10">
    <property type="entry name" value="Glutaredoxin"/>
    <property type="match status" value="1"/>
</dbReference>
<sequence>MKIEVLGMGCAKCHTLTERVMEAVTELGITAEIVKVENMQDIMAYGVMTTPALVVDGVVKVKGKVPTKDEIKSIIRV</sequence>
<dbReference type="EMBL" id="CTRP01000003">
    <property type="protein sequence ID" value="CQR70843.1"/>
    <property type="molecule type" value="Genomic_DNA"/>
</dbReference>
<dbReference type="InterPro" id="IPR005243">
    <property type="entry name" value="THIRX-like_proc"/>
</dbReference>
<keyword evidence="5" id="KW-1185">Reference proteome</keyword>
<dbReference type="InterPro" id="IPR036249">
    <property type="entry name" value="Thioredoxin-like_sf"/>
</dbReference>
<evidence type="ECO:0000256" key="1">
    <source>
        <dbReference type="PIRSR" id="PIRSR037031-50"/>
    </source>
</evidence>
<keyword evidence="2" id="KW-0676">Redox-active center</keyword>
<evidence type="ECO:0000259" key="3">
    <source>
        <dbReference type="Pfam" id="PF13192"/>
    </source>
</evidence>
<feature type="active site" description="Nucleophile" evidence="1">
    <location>
        <position position="10"/>
    </location>
</feature>
<dbReference type="RefSeq" id="WP_021169563.1">
    <property type="nucleotide sequence ID" value="NZ_CTRP01000003.1"/>
</dbReference>
<proteinExistence type="predicted"/>
<evidence type="ECO:0000313" key="5">
    <source>
        <dbReference type="Proteomes" id="UP000049855"/>
    </source>
</evidence>
<dbReference type="NCBIfam" id="TIGR00412">
    <property type="entry name" value="redox_disulf_2"/>
    <property type="match status" value="1"/>
</dbReference>